<evidence type="ECO:0000313" key="5">
    <source>
        <dbReference type="Proteomes" id="UP001378592"/>
    </source>
</evidence>
<dbReference type="EMBL" id="JAZDUA010000373">
    <property type="protein sequence ID" value="KAK7793560.1"/>
    <property type="molecule type" value="Genomic_DNA"/>
</dbReference>
<dbReference type="InterPro" id="IPR045173">
    <property type="entry name" value="Cdt1"/>
</dbReference>
<evidence type="ECO:0000313" key="4">
    <source>
        <dbReference type="EMBL" id="KAK7793560.1"/>
    </source>
</evidence>
<dbReference type="GO" id="GO:0000278">
    <property type="term" value="P:mitotic cell cycle"/>
    <property type="evidence" value="ECO:0007669"/>
    <property type="project" value="TreeGrafter"/>
</dbReference>
<evidence type="ECO:0000256" key="2">
    <source>
        <dbReference type="ARBA" id="ARBA00023306"/>
    </source>
</evidence>
<feature type="domain" description="CDT1 Geminin-binding" evidence="3">
    <location>
        <begin position="333"/>
        <end position="504"/>
    </location>
</feature>
<dbReference type="Pfam" id="PF16679">
    <property type="entry name" value="CDT1_C"/>
    <property type="match status" value="1"/>
</dbReference>
<dbReference type="InterPro" id="IPR014939">
    <property type="entry name" value="CDT1_Gemini-bd-like"/>
</dbReference>
<dbReference type="PANTHER" id="PTHR28637:SF1">
    <property type="entry name" value="DNA REPLICATION FACTOR CDT1"/>
    <property type="match status" value="1"/>
</dbReference>
<organism evidence="4 5">
    <name type="scientific">Gryllus longicercus</name>
    <dbReference type="NCBI Taxonomy" id="2509291"/>
    <lineage>
        <taxon>Eukaryota</taxon>
        <taxon>Metazoa</taxon>
        <taxon>Ecdysozoa</taxon>
        <taxon>Arthropoda</taxon>
        <taxon>Hexapoda</taxon>
        <taxon>Insecta</taxon>
        <taxon>Pterygota</taxon>
        <taxon>Neoptera</taxon>
        <taxon>Polyneoptera</taxon>
        <taxon>Orthoptera</taxon>
        <taxon>Ensifera</taxon>
        <taxon>Gryllidea</taxon>
        <taxon>Grylloidea</taxon>
        <taxon>Gryllidae</taxon>
        <taxon>Gryllinae</taxon>
        <taxon>Gryllus</taxon>
    </lineage>
</organism>
<dbReference type="SMART" id="SM01075">
    <property type="entry name" value="CDT1"/>
    <property type="match status" value="1"/>
</dbReference>
<dbReference type="InterPro" id="IPR032054">
    <property type="entry name" value="Cdt1_C"/>
</dbReference>
<evidence type="ECO:0000256" key="1">
    <source>
        <dbReference type="ARBA" id="ARBA00008356"/>
    </source>
</evidence>
<dbReference type="GO" id="GO:0030174">
    <property type="term" value="P:regulation of DNA-templated DNA replication initiation"/>
    <property type="evidence" value="ECO:0007669"/>
    <property type="project" value="InterPro"/>
</dbReference>
<dbReference type="CDD" id="cd08767">
    <property type="entry name" value="Cdt1_c"/>
    <property type="match status" value="1"/>
</dbReference>
<dbReference type="InterPro" id="IPR036390">
    <property type="entry name" value="WH_DNA-bd_sf"/>
</dbReference>
<dbReference type="GO" id="GO:0000076">
    <property type="term" value="P:DNA replication checkpoint signaling"/>
    <property type="evidence" value="ECO:0007669"/>
    <property type="project" value="TreeGrafter"/>
</dbReference>
<dbReference type="CDD" id="cd08674">
    <property type="entry name" value="Cdt1_m"/>
    <property type="match status" value="1"/>
</dbReference>
<dbReference type="PANTHER" id="PTHR28637">
    <property type="entry name" value="DNA REPLICATION FACTOR CDT1"/>
    <property type="match status" value="1"/>
</dbReference>
<sequence>MAQPLITQFYNKRKRAAEGCVTDFKSKVLILDGENKLSHSEDSSRVQELECSYGSKKVAYSVIVEEHTNVMVCKSPATVTDNQVQADSRQSPSIGSTKVCKKLPTKTARNKVVPLKTTGDIRLAFKPKGLNTTNAPNTEISEGKNDCVKEQVSGDNGSDLEKRVVFELLGGLSPKKNSKDKATPIKQNSVDRNNVAVTNARRELGLMTPKKIIEESTKAVRVDGIQRKLNRSARLAEIRESIKKFNKSDQALQELEIRRKNLECTSPRLQKFTAIDLEVPISPQKGSSAAASPIKASPLKKTPIKSPLTSPVKSPAFQRLAHLVQTGVPSLTLPYSYRFLEEIFRCVDTVTSMMYNRRETVTFDKLKSGVQQMLRRNFSEQHIGQIKKVFPDAFNVSQEKSSMIMSSKKVNKYQLVVVPIFDPKVADVLKMSNGSCHSVMTPTLLVQRREQFHNNLLKIVKNHHKKFLENLDPPVIIPHASLARWHPEFELDAVPPITPAELPAPPGEEKICSAKEVLDRAKTLFGCNERMEKALQMVSEQIKKSEEISSSEVKKSASNSDSSLLRGIPKALLEKVRAKQAAKALLAMTRTPAEDREAIQLLRLPDIARILRNIFVAEKKSVLHLEVTLQKLANSYREALSNGELEQHIRLLMKVVPGWVDIMHIRKTDYVKVAKDADMAAVMKKLEKLAAEKNSKL</sequence>
<comment type="similarity">
    <text evidence="1">Belongs to the Cdt1 family.</text>
</comment>
<keyword evidence="5" id="KW-1185">Reference proteome</keyword>
<proteinExistence type="inferred from homology"/>
<accession>A0AAN9VC50</accession>
<dbReference type="InterPro" id="IPR038090">
    <property type="entry name" value="Cdt1_C_WH_dom_sf"/>
</dbReference>
<dbReference type="Proteomes" id="UP001378592">
    <property type="component" value="Unassembled WGS sequence"/>
</dbReference>
<dbReference type="GO" id="GO:0003677">
    <property type="term" value="F:DNA binding"/>
    <property type="evidence" value="ECO:0007669"/>
    <property type="project" value="InterPro"/>
</dbReference>
<dbReference type="Pfam" id="PF08839">
    <property type="entry name" value="CDT1"/>
    <property type="match status" value="1"/>
</dbReference>
<comment type="caution">
    <text evidence="4">The sequence shown here is derived from an EMBL/GenBank/DDBJ whole genome shotgun (WGS) entry which is preliminary data.</text>
</comment>
<reference evidence="4 5" key="1">
    <citation type="submission" date="2024-03" db="EMBL/GenBank/DDBJ databases">
        <title>The genome assembly and annotation of the cricket Gryllus longicercus Weissman &amp; Gray.</title>
        <authorList>
            <person name="Szrajer S."/>
            <person name="Gray D."/>
            <person name="Ylla G."/>
        </authorList>
    </citation>
    <scope>NUCLEOTIDE SEQUENCE [LARGE SCALE GENOMIC DNA]</scope>
    <source>
        <strain evidence="4">DAG 2021-001</strain>
        <tissue evidence="4">Whole body minus gut</tissue>
    </source>
</reference>
<dbReference type="GO" id="GO:0005634">
    <property type="term" value="C:nucleus"/>
    <property type="evidence" value="ECO:0007669"/>
    <property type="project" value="TreeGrafter"/>
</dbReference>
<name>A0AAN9VC50_9ORTH</name>
<dbReference type="SUPFAM" id="SSF46785">
    <property type="entry name" value="Winged helix' DNA-binding domain"/>
    <property type="match status" value="1"/>
</dbReference>
<keyword evidence="2" id="KW-0131">Cell cycle</keyword>
<protein>
    <recommendedName>
        <fullName evidence="3">CDT1 Geminin-binding domain-containing protein</fullName>
    </recommendedName>
</protein>
<evidence type="ECO:0000259" key="3">
    <source>
        <dbReference type="SMART" id="SM01075"/>
    </source>
</evidence>
<dbReference type="AlphaFoldDB" id="A0AAN9VC50"/>
<gene>
    <name evidence="4" type="ORF">R5R35_000397</name>
</gene>
<dbReference type="GO" id="GO:0071163">
    <property type="term" value="P:DNA replication preinitiation complex assembly"/>
    <property type="evidence" value="ECO:0007669"/>
    <property type="project" value="InterPro"/>
</dbReference>
<dbReference type="Gene3D" id="1.10.10.1420">
    <property type="entry name" value="DNA replication factor Cdt1, C-terminal WH domain"/>
    <property type="match status" value="1"/>
</dbReference>
<dbReference type="GO" id="GO:0070182">
    <property type="term" value="F:DNA polymerase binding"/>
    <property type="evidence" value="ECO:0007669"/>
    <property type="project" value="TreeGrafter"/>
</dbReference>